<accession>A0ACC6P118</accession>
<comment type="caution">
    <text evidence="1">The sequence shown here is derived from an EMBL/GenBank/DDBJ whole genome shotgun (WGS) entry which is preliminary data.</text>
</comment>
<sequence>MIALRARHALEAVALVASAPAHSPVTISDVAQHIGMSMSYAENLLKMLKVGGILLSVRGPGGGYHMARAIAELNAWDIIQCVSTETDLQPQPESVTPGPTDPLERDYAALCLGFLRNYPLSRLVDEAALVAPKLDKPARHRGLRPMPKPQRPNAPASVFEWSTFMGNSMAA</sequence>
<organism evidence="1 2">
    <name type="scientific">Amphibiibacter pelophylacis</name>
    <dbReference type="NCBI Taxonomy" id="1799477"/>
    <lineage>
        <taxon>Bacteria</taxon>
        <taxon>Pseudomonadati</taxon>
        <taxon>Pseudomonadota</taxon>
        <taxon>Betaproteobacteria</taxon>
        <taxon>Burkholderiales</taxon>
        <taxon>Sphaerotilaceae</taxon>
        <taxon>Amphibiibacter</taxon>
    </lineage>
</organism>
<dbReference type="EMBL" id="JAWDIE010000007">
    <property type="protein sequence ID" value="MEJ7137917.1"/>
    <property type="molecule type" value="Genomic_DNA"/>
</dbReference>
<name>A0ACC6P118_9BURK</name>
<proteinExistence type="predicted"/>
<evidence type="ECO:0000313" key="1">
    <source>
        <dbReference type="EMBL" id="MEJ7137917.1"/>
    </source>
</evidence>
<evidence type="ECO:0000313" key="2">
    <source>
        <dbReference type="Proteomes" id="UP001364695"/>
    </source>
</evidence>
<dbReference type="Proteomes" id="UP001364695">
    <property type="component" value="Unassembled WGS sequence"/>
</dbReference>
<reference evidence="1" key="1">
    <citation type="submission" date="2023-10" db="EMBL/GenBank/DDBJ databases">
        <title>Amphibacter perezi, gen. nov., sp. nov. a novel taxa of the family Comamonadaceae, class Betaproteobacteria isolated from the skin microbiota of Pelophylax perezi from different populations.</title>
        <authorList>
            <person name="Costa S."/>
            <person name="Proenca D.N."/>
            <person name="Lopes I."/>
            <person name="Morais P.V."/>
        </authorList>
    </citation>
    <scope>NUCLEOTIDE SEQUENCE</scope>
    <source>
        <strain evidence="1">SL12-8</strain>
    </source>
</reference>
<keyword evidence="2" id="KW-1185">Reference proteome</keyword>
<protein>
    <submittedName>
        <fullName evidence="1">Rrf2 family transcriptional regulator</fullName>
    </submittedName>
</protein>
<gene>
    <name evidence="1" type="ORF">RV045_05645</name>
</gene>